<dbReference type="Pfam" id="PF00563">
    <property type="entry name" value="EAL"/>
    <property type="match status" value="1"/>
</dbReference>
<feature type="domain" description="PAC" evidence="2">
    <location>
        <begin position="221"/>
        <end position="274"/>
    </location>
</feature>
<dbReference type="Pfam" id="PF00990">
    <property type="entry name" value="GGDEF"/>
    <property type="match status" value="1"/>
</dbReference>
<dbReference type="PROSITE" id="PS50113">
    <property type="entry name" value="PAC"/>
    <property type="match status" value="2"/>
</dbReference>
<dbReference type="SUPFAM" id="SSF55785">
    <property type="entry name" value="PYP-like sensor domain (PAS domain)"/>
    <property type="match status" value="2"/>
</dbReference>
<dbReference type="InterPro" id="IPR001610">
    <property type="entry name" value="PAC"/>
</dbReference>
<dbReference type="SUPFAM" id="SSF55073">
    <property type="entry name" value="Nucleotide cyclase"/>
    <property type="match status" value="1"/>
</dbReference>
<dbReference type="PROSITE" id="PS50883">
    <property type="entry name" value="EAL"/>
    <property type="match status" value="1"/>
</dbReference>
<feature type="domain" description="PAC" evidence="2">
    <location>
        <begin position="92"/>
        <end position="144"/>
    </location>
</feature>
<comment type="caution">
    <text evidence="5">The sequence shown here is derived from an EMBL/GenBank/DDBJ whole genome shotgun (WGS) entry which is preliminary data.</text>
</comment>
<evidence type="ECO:0000313" key="5">
    <source>
        <dbReference type="EMBL" id="MEO3715098.1"/>
    </source>
</evidence>
<dbReference type="InterPro" id="IPR052155">
    <property type="entry name" value="Biofilm_reg_signaling"/>
</dbReference>
<dbReference type="SMART" id="SM00052">
    <property type="entry name" value="EAL"/>
    <property type="match status" value="1"/>
</dbReference>
<feature type="domain" description="PAS" evidence="1">
    <location>
        <begin position="145"/>
        <end position="217"/>
    </location>
</feature>
<dbReference type="NCBIfam" id="TIGR00229">
    <property type="entry name" value="sensory_box"/>
    <property type="match status" value="1"/>
</dbReference>
<organism evidence="5 6">
    <name type="scientific">Roseateles flavus</name>
    <dbReference type="NCBI Taxonomy" id="3149041"/>
    <lineage>
        <taxon>Bacteria</taxon>
        <taxon>Pseudomonadati</taxon>
        <taxon>Pseudomonadota</taxon>
        <taxon>Betaproteobacteria</taxon>
        <taxon>Burkholderiales</taxon>
        <taxon>Sphaerotilaceae</taxon>
        <taxon>Roseateles</taxon>
    </lineage>
</organism>
<dbReference type="Pfam" id="PF08448">
    <property type="entry name" value="PAS_4"/>
    <property type="match status" value="1"/>
</dbReference>
<dbReference type="PROSITE" id="PS50112">
    <property type="entry name" value="PAS"/>
    <property type="match status" value="1"/>
</dbReference>
<feature type="domain" description="EAL" evidence="3">
    <location>
        <begin position="448"/>
        <end position="703"/>
    </location>
</feature>
<name>A0ABV0GJ17_9BURK</name>
<dbReference type="CDD" id="cd01949">
    <property type="entry name" value="GGDEF"/>
    <property type="match status" value="1"/>
</dbReference>
<dbReference type="Gene3D" id="3.30.70.270">
    <property type="match status" value="1"/>
</dbReference>
<gene>
    <name evidence="5" type="ORF">ABDJ40_20215</name>
</gene>
<dbReference type="InterPro" id="IPR000160">
    <property type="entry name" value="GGDEF_dom"/>
</dbReference>
<dbReference type="Gene3D" id="3.20.20.450">
    <property type="entry name" value="EAL domain"/>
    <property type="match status" value="1"/>
</dbReference>
<dbReference type="InterPro" id="IPR001633">
    <property type="entry name" value="EAL_dom"/>
</dbReference>
<evidence type="ECO:0000313" key="6">
    <source>
        <dbReference type="Proteomes" id="UP001462640"/>
    </source>
</evidence>
<dbReference type="RefSeq" id="WP_347612356.1">
    <property type="nucleotide sequence ID" value="NZ_JBDPZC010000011.1"/>
</dbReference>
<dbReference type="SMART" id="SM00086">
    <property type="entry name" value="PAC"/>
    <property type="match status" value="2"/>
</dbReference>
<dbReference type="InterPro" id="IPR000014">
    <property type="entry name" value="PAS"/>
</dbReference>
<keyword evidence="6" id="KW-1185">Reference proteome</keyword>
<dbReference type="CDD" id="cd01948">
    <property type="entry name" value="EAL"/>
    <property type="match status" value="1"/>
</dbReference>
<dbReference type="SMART" id="SM00267">
    <property type="entry name" value="GGDEF"/>
    <property type="match status" value="1"/>
</dbReference>
<evidence type="ECO:0000259" key="4">
    <source>
        <dbReference type="PROSITE" id="PS50887"/>
    </source>
</evidence>
<dbReference type="InterPro" id="IPR035919">
    <property type="entry name" value="EAL_sf"/>
</dbReference>
<dbReference type="PANTHER" id="PTHR44757:SF2">
    <property type="entry name" value="BIOFILM ARCHITECTURE MAINTENANCE PROTEIN MBAA"/>
    <property type="match status" value="1"/>
</dbReference>
<reference evidence="5 6" key="1">
    <citation type="submission" date="2024-05" db="EMBL/GenBank/DDBJ databases">
        <title>Roseateles sp. 2.12 16S ribosomal RNA gene Genome sequencing and assembly.</title>
        <authorList>
            <person name="Woo H."/>
        </authorList>
    </citation>
    <scope>NUCLEOTIDE SEQUENCE [LARGE SCALE GENOMIC DNA]</scope>
    <source>
        <strain evidence="5 6">2.12</strain>
    </source>
</reference>
<dbReference type="InterPro" id="IPR013656">
    <property type="entry name" value="PAS_4"/>
</dbReference>
<sequence>MHRPHEPSSPAAGTPAEAASVKLPALARQWLDQLPELVWLANAQGQLSACSCPLRAYVGRPEADLIAQGWRCFMPAEELATLAQAWPTRQALNVDLRLRNAQGELRWHLCLARPLLDSDGSLQGWMGSFVDIDARKRSETQLRETDAVWKLALESTGDGVWDWRIDEGIETFSPRYLQMYGYDPDEIAERPESFDQLTHPDDVPAMERDRMEHFEGRTPSYVNEHRVRCKDGSWKWVLSRGMVIARDDLGRPLRMVGTHTDITARKEAEVLIWQQANFDPLTGLPNRRMLRDRLERAIRRAREQGTQLAVLFIDLDHFKEVNDTLGHGKGDQLLQQAAQRIRDSLRPADVVARMGGDEFTVLLSPVSDHEEIESIVQLLIERVASPFRLEGERAFVSASVGISLFPDDGEHIEALFKHADQALYVAKDAGRNRYAYFTPALQRAAQNRMRLGNDLRDALAAENLQVVYQPIVDLRRGRVCKAEALVRWHHPERGPVSPAEFIPIAESSGLILEIGEWVFRQAVRDVQRWRAEIDEQFQVSVNKSPVQFHSESGMHTRWLRQVVEAGLPGDAVSLEITEGLLLEGGDGASQQLMALRRAGFSVALDDFGTGYSSLSYLQHYEIDCLKIDRAFVHELEPGSKALALCRAIITMAHELGMSVVAEGVETAHQRDLLASIGCDLGQGFFFARPMPAQALEALLRQQRGEQDLTPE</sequence>
<dbReference type="Pfam" id="PF08447">
    <property type="entry name" value="PAS_3"/>
    <property type="match status" value="1"/>
</dbReference>
<dbReference type="InterPro" id="IPR043128">
    <property type="entry name" value="Rev_trsase/Diguanyl_cyclase"/>
</dbReference>
<dbReference type="SMART" id="SM00091">
    <property type="entry name" value="PAS"/>
    <property type="match status" value="2"/>
</dbReference>
<dbReference type="NCBIfam" id="TIGR00254">
    <property type="entry name" value="GGDEF"/>
    <property type="match status" value="1"/>
</dbReference>
<evidence type="ECO:0000259" key="2">
    <source>
        <dbReference type="PROSITE" id="PS50113"/>
    </source>
</evidence>
<dbReference type="Proteomes" id="UP001462640">
    <property type="component" value="Unassembled WGS sequence"/>
</dbReference>
<dbReference type="SUPFAM" id="SSF141868">
    <property type="entry name" value="EAL domain-like"/>
    <property type="match status" value="1"/>
</dbReference>
<evidence type="ECO:0000259" key="1">
    <source>
        <dbReference type="PROSITE" id="PS50112"/>
    </source>
</evidence>
<dbReference type="InterPro" id="IPR000700">
    <property type="entry name" value="PAS-assoc_C"/>
</dbReference>
<dbReference type="InterPro" id="IPR029787">
    <property type="entry name" value="Nucleotide_cyclase"/>
</dbReference>
<protein>
    <submittedName>
        <fullName evidence="5">EAL domain-containing protein</fullName>
    </submittedName>
</protein>
<feature type="domain" description="GGDEF" evidence="4">
    <location>
        <begin position="306"/>
        <end position="439"/>
    </location>
</feature>
<dbReference type="InterPro" id="IPR013655">
    <property type="entry name" value="PAS_fold_3"/>
</dbReference>
<proteinExistence type="predicted"/>
<dbReference type="PROSITE" id="PS50887">
    <property type="entry name" value="GGDEF"/>
    <property type="match status" value="1"/>
</dbReference>
<accession>A0ABV0GJ17</accession>
<dbReference type="CDD" id="cd00130">
    <property type="entry name" value="PAS"/>
    <property type="match status" value="2"/>
</dbReference>
<evidence type="ECO:0000259" key="3">
    <source>
        <dbReference type="PROSITE" id="PS50883"/>
    </source>
</evidence>
<dbReference type="PANTHER" id="PTHR44757">
    <property type="entry name" value="DIGUANYLATE CYCLASE DGCP"/>
    <property type="match status" value="1"/>
</dbReference>
<dbReference type="InterPro" id="IPR035965">
    <property type="entry name" value="PAS-like_dom_sf"/>
</dbReference>
<dbReference type="Gene3D" id="3.30.450.20">
    <property type="entry name" value="PAS domain"/>
    <property type="match status" value="2"/>
</dbReference>
<dbReference type="EMBL" id="JBDPZC010000011">
    <property type="protein sequence ID" value="MEO3715098.1"/>
    <property type="molecule type" value="Genomic_DNA"/>
</dbReference>